<keyword evidence="1" id="KW-0862">Zinc</keyword>
<dbReference type="GO" id="GO:0003676">
    <property type="term" value="F:nucleic acid binding"/>
    <property type="evidence" value="ECO:0007669"/>
    <property type="project" value="InterPro"/>
</dbReference>
<evidence type="ECO:0000313" key="5">
    <source>
        <dbReference type="Proteomes" id="UP001153076"/>
    </source>
</evidence>
<sequence length="203" mass="23336">MFDLNELPNNEAMMGLFEQDMLDIDVAVQEIKQRNLHDDMLAIQKINVLKVKSPLENKLLSCKKFEFFEILCRHILRIFLQKDSHKIPSAYLPSRWCLQQYSHELDVLEGKILIDNDPLMAGNDILCTPKSTTKGRPRKKRMKGGKESAKHSRHCSKCKKPGHYANCCPQDKENAIVLDDAPNKKKKAVANDLDLNPIFCVKY</sequence>
<dbReference type="InterPro" id="IPR001878">
    <property type="entry name" value="Znf_CCHC"/>
</dbReference>
<proteinExistence type="predicted"/>
<reference evidence="4" key="1">
    <citation type="submission" date="2022-04" db="EMBL/GenBank/DDBJ databases">
        <title>Carnegiea gigantea Genome sequencing and assembly v2.</title>
        <authorList>
            <person name="Copetti D."/>
            <person name="Sanderson M.J."/>
            <person name="Burquez A."/>
            <person name="Wojciechowski M.F."/>
        </authorList>
    </citation>
    <scope>NUCLEOTIDE SEQUENCE</scope>
    <source>
        <strain evidence="4">SGP5-SGP5p</strain>
        <tissue evidence="4">Aerial part</tissue>
    </source>
</reference>
<dbReference type="Proteomes" id="UP001153076">
    <property type="component" value="Unassembled WGS sequence"/>
</dbReference>
<dbReference type="EMBL" id="JAKOGI010003078">
    <property type="protein sequence ID" value="KAJ8420880.1"/>
    <property type="molecule type" value="Genomic_DNA"/>
</dbReference>
<feature type="compositionally biased region" description="Basic residues" evidence="2">
    <location>
        <begin position="133"/>
        <end position="143"/>
    </location>
</feature>
<dbReference type="SUPFAM" id="SSF57756">
    <property type="entry name" value="Retrovirus zinc finger-like domains"/>
    <property type="match status" value="1"/>
</dbReference>
<dbReference type="OrthoDB" id="1499063at2759"/>
<keyword evidence="5" id="KW-1185">Reference proteome</keyword>
<accession>A0A9Q1GHV3</accession>
<name>A0A9Q1GHV3_9CARY</name>
<comment type="caution">
    <text evidence="4">The sequence shown here is derived from an EMBL/GenBank/DDBJ whole genome shotgun (WGS) entry which is preliminary data.</text>
</comment>
<dbReference type="AlphaFoldDB" id="A0A9Q1GHV3"/>
<dbReference type="InterPro" id="IPR007527">
    <property type="entry name" value="Znf_SWIM"/>
</dbReference>
<feature type="region of interest" description="Disordered" evidence="2">
    <location>
        <begin position="130"/>
        <end position="154"/>
    </location>
</feature>
<gene>
    <name evidence="4" type="ORF">Cgig2_027208</name>
</gene>
<feature type="domain" description="CCHC-type" evidence="3">
    <location>
        <begin position="155"/>
        <end position="170"/>
    </location>
</feature>
<evidence type="ECO:0000256" key="2">
    <source>
        <dbReference type="SAM" id="MobiDB-lite"/>
    </source>
</evidence>
<evidence type="ECO:0000256" key="1">
    <source>
        <dbReference type="PROSITE-ProRule" id="PRU00047"/>
    </source>
</evidence>
<dbReference type="Pfam" id="PF04434">
    <property type="entry name" value="SWIM"/>
    <property type="match status" value="1"/>
</dbReference>
<organism evidence="4 5">
    <name type="scientific">Carnegiea gigantea</name>
    <dbReference type="NCBI Taxonomy" id="171969"/>
    <lineage>
        <taxon>Eukaryota</taxon>
        <taxon>Viridiplantae</taxon>
        <taxon>Streptophyta</taxon>
        <taxon>Embryophyta</taxon>
        <taxon>Tracheophyta</taxon>
        <taxon>Spermatophyta</taxon>
        <taxon>Magnoliopsida</taxon>
        <taxon>eudicotyledons</taxon>
        <taxon>Gunneridae</taxon>
        <taxon>Pentapetalae</taxon>
        <taxon>Caryophyllales</taxon>
        <taxon>Cactineae</taxon>
        <taxon>Cactaceae</taxon>
        <taxon>Cactoideae</taxon>
        <taxon>Echinocereeae</taxon>
        <taxon>Carnegiea</taxon>
    </lineage>
</organism>
<evidence type="ECO:0000313" key="4">
    <source>
        <dbReference type="EMBL" id="KAJ8420880.1"/>
    </source>
</evidence>
<evidence type="ECO:0000259" key="3">
    <source>
        <dbReference type="PROSITE" id="PS50158"/>
    </source>
</evidence>
<dbReference type="PROSITE" id="PS50158">
    <property type="entry name" value="ZF_CCHC"/>
    <property type="match status" value="1"/>
</dbReference>
<dbReference type="InterPro" id="IPR036875">
    <property type="entry name" value="Znf_CCHC_sf"/>
</dbReference>
<protein>
    <recommendedName>
        <fullName evidence="3">CCHC-type domain-containing protein</fullName>
    </recommendedName>
</protein>
<keyword evidence="1" id="KW-0863">Zinc-finger</keyword>
<keyword evidence="1" id="KW-0479">Metal-binding</keyword>
<dbReference type="GO" id="GO:0008270">
    <property type="term" value="F:zinc ion binding"/>
    <property type="evidence" value="ECO:0007669"/>
    <property type="project" value="UniProtKB-KW"/>
</dbReference>